<feature type="compositionally biased region" description="Basic and acidic residues" evidence="1">
    <location>
        <begin position="805"/>
        <end position="847"/>
    </location>
</feature>
<evidence type="ECO:0000313" key="3">
    <source>
        <dbReference type="Proteomes" id="UP000030762"/>
    </source>
</evidence>
<feature type="region of interest" description="Disordered" evidence="1">
    <location>
        <begin position="1813"/>
        <end position="1832"/>
    </location>
</feature>
<dbReference type="SUPFAM" id="SSF48371">
    <property type="entry name" value="ARM repeat"/>
    <property type="match status" value="1"/>
</dbReference>
<feature type="region of interest" description="Disordered" evidence="1">
    <location>
        <begin position="963"/>
        <end position="1170"/>
    </location>
</feature>
<protein>
    <submittedName>
        <fullName evidence="2">Uncharacterized protein</fullName>
    </submittedName>
</protein>
<feature type="compositionally biased region" description="Polar residues" evidence="1">
    <location>
        <begin position="475"/>
        <end position="486"/>
    </location>
</feature>
<keyword evidence="3" id="KW-1185">Reference proteome</keyword>
<feature type="compositionally biased region" description="Pro residues" evidence="1">
    <location>
        <begin position="666"/>
        <end position="683"/>
    </location>
</feature>
<feature type="compositionally biased region" description="Low complexity" evidence="1">
    <location>
        <begin position="314"/>
        <end position="341"/>
    </location>
</feature>
<feature type="compositionally biased region" description="Polar residues" evidence="1">
    <location>
        <begin position="1514"/>
        <end position="1530"/>
    </location>
</feature>
<feature type="region of interest" description="Disordered" evidence="1">
    <location>
        <begin position="1349"/>
        <end position="1372"/>
    </location>
</feature>
<dbReference type="RefSeq" id="XP_008606810.1">
    <property type="nucleotide sequence ID" value="XM_008608588.1"/>
</dbReference>
<accession>T0S3D5</accession>
<dbReference type="Proteomes" id="UP000030762">
    <property type="component" value="Unassembled WGS sequence"/>
</dbReference>
<dbReference type="InterPro" id="IPR016024">
    <property type="entry name" value="ARM-type_fold"/>
</dbReference>
<feature type="compositionally biased region" description="Basic and acidic residues" evidence="1">
    <location>
        <begin position="614"/>
        <end position="624"/>
    </location>
</feature>
<dbReference type="GeneID" id="19943702"/>
<sequence>MDEATTHGDEPLATLLHCDVEVQALLSTLAEPVTNNDKLLVVKNTLAQLLHQLRMAPHVTTDICAQHGGEGRLLQCIQDNVQHSILVCFCFVIIRRLCSVSDVALDTFLSQDVLGVVANVMVLCPQDAVLQASACGVLATFARGAGLDRMLQLQLAQLILTVLLLHQPLNHYSRQVHYYACEVLLRLADTSDKRVLALMSAVDATNGSTAMHLLVILLRQGHQHEDQKVACAACTLVLCLAAKDRKCAEVLRATEALTDISTVMAKYPNDNGISHYSTVATREIALATIKTNGPTKVHEKAAAILSTSSTTAAPSSHTAVMAPSSSKKQLLKPPTPTKKSQAFSRNSIAPAPKLSANVNASLSKMQVMARMTSPLGNAASTVVASNPVRTPLKPSSPDRLVKHHRFIPFEDKLEWRLLQATPKKTVPMPSPSARTVERENILMQTYGVSTLREMHFPPSKAAYAKEKSSPKTKPATPQSPRTSSPPKTFGSPAVSVRSSPRPPKVQPTRVAQEPSTVVAKPASGRPPKELPRAARQPIVKYKVQIDAKPTTTETTRAPKSTTKKKLKTLTVRQQSLQKINHQEILDQRAMNQLAAQLFHEPASPVLTPTSAETKPPETGRRSFSDKLHEMIRTAEEALCRPPSATNVLAVRAATPPSLQFSAAEIPPKPTTPKPPVVPKPATPEPDTFSVAGLGRRGSNSSSSSNMLEMRRNSMERRASIQSDRRKSLDRGLSNAELHPASHPDLHPTSNNAESQPTSSDSGQDLQGYVASLDLKPVLHPMDAFGTSRSAPAMAQEPTIPTDRTAVSEHPMHLDMETPRFDAELELLHNDDMPESARESEDGAKDEGATLEDNVAVAGASASGGTETVLDTSAPDDDGDYNDDEFEEAVNESGDASEPPVDADACAPEVDHDTPRSGTSVDELDSQPLADVDEPPTDVIEPPADVDEPLADVDEPLADVDKALEVDETVPGGSKQNEVPAAASVHQESEAEYTCDDSAVNSASVLESTETPTTERDTAESTDEQAGGSLTQPDIAATDPKVEPSRAGFDAPVVEPESVSSEANVDDSSSEKATGVHATPRSDLQGVPAEPSDAASGDDKYAPCTDDPVPAPTASIEANPALLEATTEVVAEGTDVAPNDASDLAPREMTAESVTESIDVPAPEAGVSDSQRIDVDAQAADDDTKVASDVVARAPVATVLAVDTPSNLPPEIEYEEEVWADDIEDGDVTATTSDAVSIPSFDDTPAPKSSAGSDPSTDAAVCGQDGIAHEDNAATHAHDMAPSVLASVGTVSPNDRNPDSALSEAAPVPRDASLLTSDDAPVAVETIITNPPSPRAESAEISTPRFEPVDVAPAGVIPNDADGAPLVAPDSPLNAEAPTHVVVSAANTEPTTDVWEGDEYVPNDAAVDEVLAGLVDDYDKASSTASLADNPRFDSEFEVDDSAAPTTSEPEAPTVVAVVDPPLTAREPASESAASPEPVVLESVEKATPPLVDDPALVSEPSTPLVTNRMDEAETTSLQAGGEHTLSTTSLDETERFESDFEPVDDVVVPSNVVTETGSLQNPEELELLAVSTDVAAPKLEAAQEVTKSSNASDEAPALQLQPTSSTASLEDSTRFESDFEADDAPPDANVAPVQEVATLLEKESPMNVPSSTPEPPETAESELLPSATTTTSAAAEMPSSDAITADPVEDTVPRPTPSVTPDHCEYEEEYFAEYDDAPVTPDVARASTDAEVDAAADPMAPVEMPPLTLPTPRDEEASQDETARSPQHHPGVASEPALADLPTPRPTTDAGAINFEPINATASIKATIIPSSTSATDDAVHNDVSAPPPCVSADPVLKAVASPRAVAPPDAEDAVPELSASARVDDSTPSSVTSDTLPSARPVDVPALALLSPSLDSAATKVSLPSQTNVPTTTPRPPPESSRIPAPPTTNDDVQADDDDDDNAYADDDDYGDDDFED</sequence>
<feature type="compositionally biased region" description="Acidic residues" evidence="1">
    <location>
        <begin position="1705"/>
        <end position="1716"/>
    </location>
</feature>
<feature type="compositionally biased region" description="Low complexity" evidence="1">
    <location>
        <begin position="692"/>
        <end position="707"/>
    </location>
</feature>
<feature type="compositionally biased region" description="Low complexity" evidence="1">
    <location>
        <begin position="854"/>
        <end position="864"/>
    </location>
</feature>
<feature type="region of interest" description="Disordered" evidence="1">
    <location>
        <begin position="1514"/>
        <end position="1542"/>
    </location>
</feature>
<reference evidence="2 3" key="1">
    <citation type="submission" date="2012-04" db="EMBL/GenBank/DDBJ databases">
        <title>The Genome Sequence of Saprolegnia declina VS20.</title>
        <authorList>
            <consortium name="The Broad Institute Genome Sequencing Platform"/>
            <person name="Russ C."/>
            <person name="Nusbaum C."/>
            <person name="Tyler B."/>
            <person name="van West P."/>
            <person name="Dieguez-Uribeondo J."/>
            <person name="de Bruijn I."/>
            <person name="Tripathy S."/>
            <person name="Jiang R."/>
            <person name="Young S.K."/>
            <person name="Zeng Q."/>
            <person name="Gargeya S."/>
            <person name="Fitzgerald M."/>
            <person name="Haas B."/>
            <person name="Abouelleil A."/>
            <person name="Alvarado L."/>
            <person name="Arachchi H.M."/>
            <person name="Berlin A."/>
            <person name="Chapman S.B."/>
            <person name="Goldberg J."/>
            <person name="Griggs A."/>
            <person name="Gujja S."/>
            <person name="Hansen M."/>
            <person name="Howarth C."/>
            <person name="Imamovic A."/>
            <person name="Larimer J."/>
            <person name="McCowen C."/>
            <person name="Montmayeur A."/>
            <person name="Murphy C."/>
            <person name="Neiman D."/>
            <person name="Pearson M."/>
            <person name="Priest M."/>
            <person name="Roberts A."/>
            <person name="Saif S."/>
            <person name="Shea T."/>
            <person name="Sisk P."/>
            <person name="Sykes S."/>
            <person name="Wortman J."/>
            <person name="Nusbaum C."/>
            <person name="Birren B."/>
        </authorList>
    </citation>
    <scope>NUCLEOTIDE SEQUENCE [LARGE SCALE GENOMIC DNA]</scope>
    <source>
        <strain evidence="2 3">VS20</strain>
    </source>
</reference>
<feature type="region of interest" description="Disordered" evidence="1">
    <location>
        <begin position="1898"/>
        <end position="1958"/>
    </location>
</feature>
<feature type="compositionally biased region" description="Polar residues" evidence="1">
    <location>
        <begin position="1057"/>
        <end position="1066"/>
    </location>
</feature>
<proteinExistence type="predicted"/>
<feature type="compositionally biased region" description="Low complexity" evidence="1">
    <location>
        <begin position="1867"/>
        <end position="1879"/>
    </location>
</feature>
<dbReference type="EMBL" id="JH767138">
    <property type="protein sequence ID" value="EQC39538.1"/>
    <property type="molecule type" value="Genomic_DNA"/>
</dbReference>
<feature type="compositionally biased region" description="Polar residues" evidence="1">
    <location>
        <begin position="998"/>
        <end position="1011"/>
    </location>
</feature>
<feature type="region of interest" description="Disordered" evidence="1">
    <location>
        <begin position="314"/>
        <end position="344"/>
    </location>
</feature>
<name>T0S3D5_SAPDV</name>
<feature type="compositionally biased region" description="Low complexity" evidence="1">
    <location>
        <begin position="1661"/>
        <end position="1675"/>
    </location>
</feature>
<evidence type="ECO:0000256" key="1">
    <source>
        <dbReference type="SAM" id="MobiDB-lite"/>
    </source>
</evidence>
<feature type="compositionally biased region" description="Polar residues" evidence="1">
    <location>
        <begin position="747"/>
        <end position="764"/>
    </location>
</feature>
<dbReference type="OrthoDB" id="79847at2759"/>
<feature type="compositionally biased region" description="Basic and acidic residues" evidence="1">
    <location>
        <begin position="1266"/>
        <end position="1278"/>
    </location>
</feature>
<dbReference type="InterPro" id="IPR011989">
    <property type="entry name" value="ARM-like"/>
</dbReference>
<feature type="compositionally biased region" description="Acidic residues" evidence="1">
    <location>
        <begin position="1934"/>
        <end position="1958"/>
    </location>
</feature>
<dbReference type="OMA" id="THVTTNS"/>
<organism evidence="2 3">
    <name type="scientific">Saprolegnia diclina (strain VS20)</name>
    <dbReference type="NCBI Taxonomy" id="1156394"/>
    <lineage>
        <taxon>Eukaryota</taxon>
        <taxon>Sar</taxon>
        <taxon>Stramenopiles</taxon>
        <taxon>Oomycota</taxon>
        <taxon>Saprolegniomycetes</taxon>
        <taxon>Saprolegniales</taxon>
        <taxon>Saprolegniaceae</taxon>
        <taxon>Saprolegnia</taxon>
    </lineage>
</organism>
<evidence type="ECO:0000313" key="2">
    <source>
        <dbReference type="EMBL" id="EQC39538.1"/>
    </source>
</evidence>
<feature type="region of interest" description="Disordered" evidence="1">
    <location>
        <begin position="1422"/>
        <end position="1454"/>
    </location>
</feature>
<feature type="compositionally biased region" description="Pro residues" evidence="1">
    <location>
        <begin position="1914"/>
        <end position="1928"/>
    </location>
</feature>
<dbReference type="VEuPathDB" id="FungiDB:SDRG_02975"/>
<feature type="compositionally biased region" description="Basic and acidic residues" evidence="1">
    <location>
        <begin position="708"/>
        <end position="729"/>
    </location>
</feature>
<dbReference type="eggNOG" id="ENOG502RX7G">
    <property type="taxonomic scope" value="Eukaryota"/>
</dbReference>
<feature type="region of interest" description="Disordered" evidence="1">
    <location>
        <begin position="1218"/>
        <end position="1318"/>
    </location>
</feature>
<dbReference type="InParanoid" id="T0S3D5"/>
<feature type="compositionally biased region" description="Acidic residues" evidence="1">
    <location>
        <begin position="873"/>
        <end position="889"/>
    </location>
</feature>
<feature type="region of interest" description="Disordered" evidence="1">
    <location>
        <begin position="659"/>
        <end position="949"/>
    </location>
</feature>
<feature type="region of interest" description="Disordered" evidence="1">
    <location>
        <begin position="1581"/>
        <end position="1794"/>
    </location>
</feature>
<dbReference type="Gene3D" id="1.25.10.10">
    <property type="entry name" value="Leucine-rich Repeat Variant"/>
    <property type="match status" value="1"/>
</dbReference>
<feature type="region of interest" description="Disordered" evidence="1">
    <location>
        <begin position="1844"/>
        <end position="1882"/>
    </location>
</feature>
<gene>
    <name evidence="2" type="ORF">SDRG_02975</name>
</gene>
<feature type="region of interest" description="Disordered" evidence="1">
    <location>
        <begin position="600"/>
        <end position="624"/>
    </location>
</feature>
<feature type="compositionally biased region" description="Polar residues" evidence="1">
    <location>
        <begin position="1600"/>
        <end position="1610"/>
    </location>
</feature>
<feature type="region of interest" description="Disordered" evidence="1">
    <location>
        <begin position="461"/>
        <end position="537"/>
    </location>
</feature>